<dbReference type="Pfam" id="PF02365">
    <property type="entry name" value="NAM"/>
    <property type="match status" value="1"/>
</dbReference>
<dbReference type="AlphaFoldDB" id="A0A5C7GXE5"/>
<organism evidence="7 8">
    <name type="scientific">Acer yangbiense</name>
    <dbReference type="NCBI Taxonomy" id="1000413"/>
    <lineage>
        <taxon>Eukaryota</taxon>
        <taxon>Viridiplantae</taxon>
        <taxon>Streptophyta</taxon>
        <taxon>Embryophyta</taxon>
        <taxon>Tracheophyta</taxon>
        <taxon>Spermatophyta</taxon>
        <taxon>Magnoliopsida</taxon>
        <taxon>eudicotyledons</taxon>
        <taxon>Gunneridae</taxon>
        <taxon>Pentapetalae</taxon>
        <taxon>rosids</taxon>
        <taxon>malvids</taxon>
        <taxon>Sapindales</taxon>
        <taxon>Sapindaceae</taxon>
        <taxon>Hippocastanoideae</taxon>
        <taxon>Acereae</taxon>
        <taxon>Acer</taxon>
    </lineage>
</organism>
<feature type="domain" description="NAC" evidence="6">
    <location>
        <begin position="3"/>
        <end position="156"/>
    </location>
</feature>
<evidence type="ECO:0000256" key="4">
    <source>
        <dbReference type="ARBA" id="ARBA00023163"/>
    </source>
</evidence>
<dbReference type="SUPFAM" id="SSF101941">
    <property type="entry name" value="NAC domain"/>
    <property type="match status" value="1"/>
</dbReference>
<keyword evidence="4" id="KW-0804">Transcription</keyword>
<dbReference type="OrthoDB" id="774757at2759"/>
<dbReference type="PANTHER" id="PTHR31989">
    <property type="entry name" value="NAC DOMAIN-CONTAINING PROTEIN 82-RELATED"/>
    <property type="match status" value="1"/>
</dbReference>
<dbReference type="GO" id="GO:0003677">
    <property type="term" value="F:DNA binding"/>
    <property type="evidence" value="ECO:0007669"/>
    <property type="project" value="UniProtKB-KW"/>
</dbReference>
<gene>
    <name evidence="7" type="ORF">EZV62_025299</name>
</gene>
<keyword evidence="3" id="KW-0238">DNA-binding</keyword>
<comment type="caution">
    <text evidence="7">The sequence shown here is derived from an EMBL/GenBank/DDBJ whole genome shotgun (WGS) entry which is preliminary data.</text>
</comment>
<evidence type="ECO:0000313" key="7">
    <source>
        <dbReference type="EMBL" id="TXG49424.1"/>
    </source>
</evidence>
<keyword evidence="8" id="KW-1185">Reference proteome</keyword>
<dbReference type="GO" id="GO:0006355">
    <property type="term" value="P:regulation of DNA-templated transcription"/>
    <property type="evidence" value="ECO:0007669"/>
    <property type="project" value="InterPro"/>
</dbReference>
<evidence type="ECO:0000259" key="6">
    <source>
        <dbReference type="PROSITE" id="PS51005"/>
    </source>
</evidence>
<name>A0A5C7GXE5_9ROSI</name>
<evidence type="ECO:0000256" key="2">
    <source>
        <dbReference type="ARBA" id="ARBA00023015"/>
    </source>
</evidence>
<dbReference type="PROSITE" id="PS51005">
    <property type="entry name" value="NAC"/>
    <property type="match status" value="1"/>
</dbReference>
<dbReference type="Proteomes" id="UP000323000">
    <property type="component" value="Chromosome 12"/>
</dbReference>
<evidence type="ECO:0000256" key="1">
    <source>
        <dbReference type="ARBA" id="ARBA00004123"/>
    </source>
</evidence>
<dbReference type="EMBL" id="VAHF01000012">
    <property type="protein sequence ID" value="TXG49424.1"/>
    <property type="molecule type" value="Genomic_DNA"/>
</dbReference>
<proteinExistence type="predicted"/>
<keyword evidence="5" id="KW-0539">Nucleus</keyword>
<keyword evidence="2" id="KW-0805">Transcription regulation</keyword>
<protein>
    <recommendedName>
        <fullName evidence="6">NAC domain-containing protein</fullName>
    </recommendedName>
</protein>
<dbReference type="Gene3D" id="2.170.150.80">
    <property type="entry name" value="NAC domain"/>
    <property type="match status" value="1"/>
</dbReference>
<comment type="subcellular location">
    <subcellularLocation>
        <location evidence="1">Nucleus</location>
    </subcellularLocation>
</comment>
<dbReference type="GO" id="GO:0005634">
    <property type="term" value="C:nucleus"/>
    <property type="evidence" value="ECO:0007669"/>
    <property type="project" value="UniProtKB-SubCell"/>
</dbReference>
<reference evidence="8" key="1">
    <citation type="journal article" date="2019" name="Gigascience">
        <title>De novo genome assembly of the endangered Acer yangbiense, a plant species with extremely small populations endemic to Yunnan Province, China.</title>
        <authorList>
            <person name="Yang J."/>
            <person name="Wariss H.M."/>
            <person name="Tao L."/>
            <person name="Zhang R."/>
            <person name="Yun Q."/>
            <person name="Hollingsworth P."/>
            <person name="Dao Z."/>
            <person name="Luo G."/>
            <person name="Guo H."/>
            <person name="Ma Y."/>
            <person name="Sun W."/>
        </authorList>
    </citation>
    <scope>NUCLEOTIDE SEQUENCE [LARGE SCALE GENOMIC DNA]</scope>
    <source>
        <strain evidence="8">cv. Malutang</strain>
    </source>
</reference>
<evidence type="ECO:0000313" key="8">
    <source>
        <dbReference type="Proteomes" id="UP000323000"/>
    </source>
</evidence>
<sequence length="223" mass="25920">MAITVGYRFRPTDKELVTHYLFNKLFAQTGPFNDLESFLVKEGDLYGSLDPWDIWRIYGGDNLKDDRPLYFFTRVKKVSANSSRICRRVGSGTWVGEASGEKILSGNEVVGFKKRFHYENQESPDDDGAWIMHEFTINPSLLRHQNDIVLCQMKKNPVAEKKKRKLKQLNNISDEPCMSSKRFKLVEPPLPVPISVQQQQAELPSCRWFKSCNRPKPNLWMQY</sequence>
<accession>A0A5C7GXE5</accession>
<dbReference type="InterPro" id="IPR003441">
    <property type="entry name" value="NAC-dom"/>
</dbReference>
<evidence type="ECO:0000256" key="3">
    <source>
        <dbReference type="ARBA" id="ARBA00023125"/>
    </source>
</evidence>
<evidence type="ECO:0000256" key="5">
    <source>
        <dbReference type="ARBA" id="ARBA00023242"/>
    </source>
</evidence>
<dbReference type="InterPro" id="IPR036093">
    <property type="entry name" value="NAC_dom_sf"/>
</dbReference>